<dbReference type="RefSeq" id="WP_207600795.1">
    <property type="nucleotide sequence ID" value="NZ_JAFNJU010000016.1"/>
</dbReference>
<evidence type="ECO:0008006" key="4">
    <source>
        <dbReference type="Google" id="ProtNLM"/>
    </source>
</evidence>
<dbReference type="EMBL" id="JAFNJU010000016">
    <property type="protein sequence ID" value="MBO1266270.1"/>
    <property type="molecule type" value="Genomic_DNA"/>
</dbReference>
<feature type="transmembrane region" description="Helical" evidence="1">
    <location>
        <begin position="122"/>
        <end position="144"/>
    </location>
</feature>
<comment type="caution">
    <text evidence="2">The sequence shown here is derived from an EMBL/GenBank/DDBJ whole genome shotgun (WGS) entry which is preliminary data.</text>
</comment>
<gene>
    <name evidence="2" type="ORF">J3A84_14630</name>
</gene>
<feature type="transmembrane region" description="Helical" evidence="1">
    <location>
        <begin position="93"/>
        <end position="116"/>
    </location>
</feature>
<dbReference type="AlphaFoldDB" id="A0A939HEW7"/>
<protein>
    <recommendedName>
        <fullName evidence="4">DUF2178 domain-containing protein</fullName>
    </recommendedName>
</protein>
<sequence>MENYKRTIRHRIGLFTGLILLTAVLGVYSSIAMGNPENTGISDGALSGFQMGLIVGLGVLALTQLFKLSMAVKDERKLKLAYNRENDERMKAIRAKAGMPMLLITSVLMIIAAIIAGYFNIVVFYTLTAAAVVQLLLGVSVKLYHMKTM</sequence>
<keyword evidence="1" id="KW-1133">Transmembrane helix</keyword>
<keyword evidence="3" id="KW-1185">Reference proteome</keyword>
<organism evidence="2 3">
    <name type="scientific">Proteiniclasticum aestuarii</name>
    <dbReference type="NCBI Taxonomy" id="2817862"/>
    <lineage>
        <taxon>Bacteria</taxon>
        <taxon>Bacillati</taxon>
        <taxon>Bacillota</taxon>
        <taxon>Clostridia</taxon>
        <taxon>Eubacteriales</taxon>
        <taxon>Clostridiaceae</taxon>
        <taxon>Proteiniclasticum</taxon>
    </lineage>
</organism>
<keyword evidence="1" id="KW-0472">Membrane</keyword>
<name>A0A939HEW7_9CLOT</name>
<reference evidence="2" key="1">
    <citation type="submission" date="2021-03" db="EMBL/GenBank/DDBJ databases">
        <title>Proteiniclasticum marinus sp. nov., isolated from tidal flat sediment.</title>
        <authorList>
            <person name="Namirimu T."/>
            <person name="Yang J.-A."/>
            <person name="Yang S.-H."/>
            <person name="Kim Y.-J."/>
            <person name="Kwon K.K."/>
        </authorList>
    </citation>
    <scope>NUCLEOTIDE SEQUENCE</scope>
    <source>
        <strain evidence="2">SCR006</strain>
    </source>
</reference>
<evidence type="ECO:0000313" key="3">
    <source>
        <dbReference type="Proteomes" id="UP000664218"/>
    </source>
</evidence>
<feature type="transmembrane region" description="Helical" evidence="1">
    <location>
        <begin position="12"/>
        <end position="31"/>
    </location>
</feature>
<evidence type="ECO:0000313" key="2">
    <source>
        <dbReference type="EMBL" id="MBO1266270.1"/>
    </source>
</evidence>
<proteinExistence type="predicted"/>
<feature type="transmembrane region" description="Helical" evidence="1">
    <location>
        <begin position="51"/>
        <end position="72"/>
    </location>
</feature>
<keyword evidence="1" id="KW-0812">Transmembrane</keyword>
<evidence type="ECO:0000256" key="1">
    <source>
        <dbReference type="SAM" id="Phobius"/>
    </source>
</evidence>
<dbReference type="Proteomes" id="UP000664218">
    <property type="component" value="Unassembled WGS sequence"/>
</dbReference>
<accession>A0A939HEW7</accession>